<comment type="caution">
    <text evidence="1">The sequence shown here is derived from an EMBL/GenBank/DDBJ whole genome shotgun (WGS) entry which is preliminary data.</text>
</comment>
<evidence type="ECO:0000313" key="1">
    <source>
        <dbReference type="EMBL" id="MBC6498573.1"/>
    </source>
</evidence>
<accession>A0A923NEM1</accession>
<evidence type="ECO:0000313" key="2">
    <source>
        <dbReference type="Proteomes" id="UP000650485"/>
    </source>
</evidence>
<organism evidence="1 2">
    <name type="scientific">Weissella confusa</name>
    <name type="common">Lactobacillus confusus</name>
    <dbReference type="NCBI Taxonomy" id="1583"/>
    <lineage>
        <taxon>Bacteria</taxon>
        <taxon>Bacillati</taxon>
        <taxon>Bacillota</taxon>
        <taxon>Bacilli</taxon>
        <taxon>Lactobacillales</taxon>
        <taxon>Lactobacillaceae</taxon>
        <taxon>Weissella</taxon>
    </lineage>
</organism>
<reference evidence="1" key="1">
    <citation type="submission" date="2020-08" db="EMBL/GenBank/DDBJ databases">
        <title>Complete genome sequence of Weissella confusa strain FS54 provides insights into metabolic potential.</title>
        <authorList>
            <person name="Fhoula I."/>
            <person name="Najjari A."/>
            <person name="Lekired A."/>
            <person name="Bessrour-Aouam N."/>
            <person name="Jaballah S."/>
            <person name="Klibi N."/>
            <person name="Ouzari H.-I."/>
        </authorList>
    </citation>
    <scope>NUCLEOTIDE SEQUENCE</scope>
    <source>
        <strain evidence="1">FS54</strain>
    </source>
</reference>
<dbReference type="Proteomes" id="UP000650485">
    <property type="component" value="Unassembled WGS sequence"/>
</dbReference>
<dbReference type="RefSeq" id="WP_252972129.1">
    <property type="nucleotide sequence ID" value="NZ_JAQEJO010000004.1"/>
</dbReference>
<proteinExistence type="predicted"/>
<protein>
    <submittedName>
        <fullName evidence="1">Uncharacterized protein</fullName>
    </submittedName>
</protein>
<gene>
    <name evidence="1" type="ORF">H7R52_07745</name>
</gene>
<dbReference type="EMBL" id="JACSZT010000005">
    <property type="protein sequence ID" value="MBC6498573.1"/>
    <property type="molecule type" value="Genomic_DNA"/>
</dbReference>
<sequence length="47" mass="5378">MTNELRADAKQFLDRAFVSEQREGNDGTASEYWLAVSETLSWVAERV</sequence>
<name>A0A923NEM1_WEICO</name>
<dbReference type="AlphaFoldDB" id="A0A923NEM1"/>